<dbReference type="AlphaFoldDB" id="A0A4U6XJ73"/>
<dbReference type="OrthoDB" id="10679165at2759"/>
<keyword evidence="3" id="KW-1185">Reference proteome</keyword>
<gene>
    <name evidence="2" type="ORF">CTA1_9483</name>
</gene>
<sequence>MTNTQSAKALAIKDKWMRRYDAKHPETGRPIIQEVWIEFANRVINQDRVANYGLRLIEFKSAIIHMLSEQTSAGGLIPASHADYKNIAKSFKTNEQISYAAAWRVVIRIKGESRKYYKTMTQRDVIQAMGRVAIALNDGNIPFNNDIETIKNTTIFKDFQADKTGIAPTVDRPKVTIPQPPLPQLPPPPPPPSGPQDTTKTDEPTDPYLQFNDFNEDLDIEEARIMEQFFKQDMNTQTGNSALFPKRLRTSSPDIATHGSSALSYHDNFNTPTKLGTATPALTPARPSLFQTATTVSFDTTQKRCHRAHQSVQNAMAELSRVFPEHEINARMLEFISMRSFTSPPISVNDYITHVYDSTY</sequence>
<accession>A0A4U6XJ73</accession>
<name>A0A4U6XJ73_9PEZI</name>
<evidence type="ECO:0000313" key="3">
    <source>
        <dbReference type="Proteomes" id="UP000310108"/>
    </source>
</evidence>
<evidence type="ECO:0000256" key="1">
    <source>
        <dbReference type="SAM" id="MobiDB-lite"/>
    </source>
</evidence>
<evidence type="ECO:0000313" key="2">
    <source>
        <dbReference type="EMBL" id="TKW55452.1"/>
    </source>
</evidence>
<proteinExistence type="predicted"/>
<organism evidence="2 3">
    <name type="scientific">Colletotrichum tanaceti</name>
    <dbReference type="NCBI Taxonomy" id="1306861"/>
    <lineage>
        <taxon>Eukaryota</taxon>
        <taxon>Fungi</taxon>
        <taxon>Dikarya</taxon>
        <taxon>Ascomycota</taxon>
        <taxon>Pezizomycotina</taxon>
        <taxon>Sordariomycetes</taxon>
        <taxon>Hypocreomycetidae</taxon>
        <taxon>Glomerellales</taxon>
        <taxon>Glomerellaceae</taxon>
        <taxon>Colletotrichum</taxon>
        <taxon>Colletotrichum destructivum species complex</taxon>
    </lineage>
</organism>
<reference evidence="2 3" key="1">
    <citation type="journal article" date="2019" name="PLoS ONE">
        <title>Comparative genome analysis indicates high evolutionary potential of pathogenicity genes in Colletotrichum tanaceti.</title>
        <authorList>
            <person name="Lelwala R.V."/>
            <person name="Korhonen P.K."/>
            <person name="Young N.D."/>
            <person name="Scott J.B."/>
            <person name="Ades P.A."/>
            <person name="Gasser R.B."/>
            <person name="Taylor P.W.J."/>
        </authorList>
    </citation>
    <scope>NUCLEOTIDE SEQUENCE [LARGE SCALE GENOMIC DNA]</scope>
    <source>
        <strain evidence="2">BRIP57314</strain>
    </source>
</reference>
<dbReference type="Proteomes" id="UP000310108">
    <property type="component" value="Unassembled WGS sequence"/>
</dbReference>
<comment type="caution">
    <text evidence="2">The sequence shown here is derived from an EMBL/GenBank/DDBJ whole genome shotgun (WGS) entry which is preliminary data.</text>
</comment>
<protein>
    <submittedName>
        <fullName evidence="2">Uncharacterized protein</fullName>
    </submittedName>
</protein>
<feature type="region of interest" description="Disordered" evidence="1">
    <location>
        <begin position="167"/>
        <end position="209"/>
    </location>
</feature>
<feature type="compositionally biased region" description="Pro residues" evidence="1">
    <location>
        <begin position="178"/>
        <end position="194"/>
    </location>
</feature>
<dbReference type="EMBL" id="PJEX01000099">
    <property type="protein sequence ID" value="TKW55452.1"/>
    <property type="molecule type" value="Genomic_DNA"/>
</dbReference>